<dbReference type="EMBL" id="GBRH01199942">
    <property type="protein sequence ID" value="JAD97953.1"/>
    <property type="molecule type" value="Transcribed_RNA"/>
</dbReference>
<accession>A0A0A9EG10</accession>
<sequence length="67" mass="7499">MGSCPTFPPRRTPLHGAPIFAVARATCTASTTWRKKRSLDAVTAWTVQSPLHPRFYGKQNATRMQIQ</sequence>
<dbReference type="AlphaFoldDB" id="A0A0A9EG10"/>
<proteinExistence type="predicted"/>
<evidence type="ECO:0000313" key="1">
    <source>
        <dbReference type="EMBL" id="JAD97953.1"/>
    </source>
</evidence>
<reference evidence="1" key="2">
    <citation type="journal article" date="2015" name="Data Brief">
        <title>Shoot transcriptome of the giant reed, Arundo donax.</title>
        <authorList>
            <person name="Barrero R.A."/>
            <person name="Guerrero F.D."/>
            <person name="Moolhuijzen P."/>
            <person name="Goolsby J.A."/>
            <person name="Tidwell J."/>
            <person name="Bellgard S.E."/>
            <person name="Bellgard M.I."/>
        </authorList>
    </citation>
    <scope>NUCLEOTIDE SEQUENCE</scope>
    <source>
        <tissue evidence="1">Shoot tissue taken approximately 20 cm above the soil surface</tissue>
    </source>
</reference>
<protein>
    <submittedName>
        <fullName evidence="1">Uncharacterized protein</fullName>
    </submittedName>
</protein>
<reference evidence="1" key="1">
    <citation type="submission" date="2014-09" db="EMBL/GenBank/DDBJ databases">
        <authorList>
            <person name="Magalhaes I.L.F."/>
            <person name="Oliveira U."/>
            <person name="Santos F.R."/>
            <person name="Vidigal T.H.D.A."/>
            <person name="Brescovit A.D."/>
            <person name="Santos A.J."/>
        </authorList>
    </citation>
    <scope>NUCLEOTIDE SEQUENCE</scope>
    <source>
        <tissue evidence="1">Shoot tissue taken approximately 20 cm above the soil surface</tissue>
    </source>
</reference>
<name>A0A0A9EG10_ARUDO</name>
<organism evidence="1">
    <name type="scientific">Arundo donax</name>
    <name type="common">Giant reed</name>
    <name type="synonym">Donax arundinaceus</name>
    <dbReference type="NCBI Taxonomy" id="35708"/>
    <lineage>
        <taxon>Eukaryota</taxon>
        <taxon>Viridiplantae</taxon>
        <taxon>Streptophyta</taxon>
        <taxon>Embryophyta</taxon>
        <taxon>Tracheophyta</taxon>
        <taxon>Spermatophyta</taxon>
        <taxon>Magnoliopsida</taxon>
        <taxon>Liliopsida</taxon>
        <taxon>Poales</taxon>
        <taxon>Poaceae</taxon>
        <taxon>PACMAD clade</taxon>
        <taxon>Arundinoideae</taxon>
        <taxon>Arundineae</taxon>
        <taxon>Arundo</taxon>
    </lineage>
</organism>